<protein>
    <submittedName>
        <fullName evidence="3">Uncharacterized protein</fullName>
    </submittedName>
</protein>
<dbReference type="Proteomes" id="UP000246005">
    <property type="component" value="Unassembled WGS sequence"/>
</dbReference>
<comment type="caution">
    <text evidence="3">The sequence shown here is derived from an EMBL/GenBank/DDBJ whole genome shotgun (WGS) entry which is preliminary data.</text>
</comment>
<evidence type="ECO:0000313" key="4">
    <source>
        <dbReference type="Proteomes" id="UP000246005"/>
    </source>
</evidence>
<feature type="transmembrane region" description="Helical" evidence="2">
    <location>
        <begin position="38"/>
        <end position="58"/>
    </location>
</feature>
<keyword evidence="2" id="KW-0812">Transmembrane</keyword>
<sequence length="296" mass="31770">MNIEEKLRGALDVSAPPPTTTLDHVLKRGRRRVFAQRAGAMLGVVAVVAGIGIGATTLNHAAPDSTPADKPNGPATVEHSLSWPRVNTPAQQPYRTWQPATSAPPPAGRQVLQIPLCNSREPIEVFGLGTEELSAKSVDGLIDVVRRELPEMTISNAPGNSIRDAIEFDVTNSGGTGSISISAGRFAGTPQFHADDMLWATGDCEPARRLSSADGTVMQLHSVRPYEPFQSLKQVLEVFRKDGLFVRVELRNYGSPDVRPDPKQPGSWERFGAGRATLPLTEEQFARLGPAIAGVA</sequence>
<reference evidence="3 4" key="1">
    <citation type="submission" date="2018-05" db="EMBL/GenBank/DDBJ databases">
        <title>Genomic Encyclopedia of Type Strains, Phase IV (KMG-IV): sequencing the most valuable type-strain genomes for metagenomic binning, comparative biology and taxonomic classification.</title>
        <authorList>
            <person name="Goeker M."/>
        </authorList>
    </citation>
    <scope>NUCLEOTIDE SEQUENCE [LARGE SCALE GENOMIC DNA]</scope>
    <source>
        <strain evidence="3 4">DSM 45480</strain>
    </source>
</reference>
<keyword evidence="2" id="KW-1133">Transmembrane helix</keyword>
<dbReference type="AlphaFoldDB" id="A0A316IDW7"/>
<evidence type="ECO:0000256" key="1">
    <source>
        <dbReference type="SAM" id="MobiDB-lite"/>
    </source>
</evidence>
<dbReference type="RefSeq" id="WP_109630376.1">
    <property type="nucleotide sequence ID" value="NZ_QGHB01000001.1"/>
</dbReference>
<evidence type="ECO:0000313" key="3">
    <source>
        <dbReference type="EMBL" id="PWK90786.1"/>
    </source>
</evidence>
<gene>
    <name evidence="3" type="ORF">C8D88_101808</name>
</gene>
<proteinExistence type="predicted"/>
<evidence type="ECO:0000256" key="2">
    <source>
        <dbReference type="SAM" id="Phobius"/>
    </source>
</evidence>
<name>A0A316IDW7_9PSEU</name>
<organism evidence="3 4">
    <name type="scientific">Lentzea atacamensis</name>
    <dbReference type="NCBI Taxonomy" id="531938"/>
    <lineage>
        <taxon>Bacteria</taxon>
        <taxon>Bacillati</taxon>
        <taxon>Actinomycetota</taxon>
        <taxon>Actinomycetes</taxon>
        <taxon>Pseudonocardiales</taxon>
        <taxon>Pseudonocardiaceae</taxon>
        <taxon>Lentzea</taxon>
    </lineage>
</organism>
<feature type="region of interest" description="Disordered" evidence="1">
    <location>
        <begin position="62"/>
        <end position="81"/>
    </location>
</feature>
<dbReference type="EMBL" id="QGHB01000001">
    <property type="protein sequence ID" value="PWK90786.1"/>
    <property type="molecule type" value="Genomic_DNA"/>
</dbReference>
<accession>A0A316IDW7</accession>
<keyword evidence="2" id="KW-0472">Membrane</keyword>